<dbReference type="SUPFAM" id="SSF88697">
    <property type="entry name" value="PUA domain-like"/>
    <property type="match status" value="1"/>
</dbReference>
<dbReference type="PANTHER" id="PTHR39203:SF1">
    <property type="entry name" value="CYTOPLASMIC PROTEIN"/>
    <property type="match status" value="1"/>
</dbReference>
<dbReference type="InterPro" id="IPR007374">
    <property type="entry name" value="ASCH_domain"/>
</dbReference>
<gene>
    <name evidence="2" type="ORF">NCTC13163_02122</name>
</gene>
<protein>
    <submittedName>
        <fullName evidence="2">ASCH domain</fullName>
    </submittedName>
</protein>
<dbReference type="EMBL" id="UGGP01000001">
    <property type="protein sequence ID" value="STO08745.1"/>
    <property type="molecule type" value="Genomic_DNA"/>
</dbReference>
<evidence type="ECO:0000313" key="3">
    <source>
        <dbReference type="Proteomes" id="UP000254060"/>
    </source>
</evidence>
<dbReference type="PANTHER" id="PTHR39203">
    <property type="entry name" value="CYTOPLASMIC PROTEIN-RELATED"/>
    <property type="match status" value="1"/>
</dbReference>
<sequence>MNEQTTLYRNRFLEQNPSLHPDDIEAFQFGADANYLATLVTTGQKTATCSAHVLYEIENEALPYVGQYAIVLDASDHPVAVIQTTEVTIQPMNQVPKEFALAEGEGDYTEWWNAHELFFTDLLKTYQLSFTEDMNLICERFKVVHHNLNLI</sequence>
<dbReference type="CDD" id="cd06553">
    <property type="entry name" value="ASCH_Ef3133_like"/>
    <property type="match status" value="1"/>
</dbReference>
<dbReference type="OrthoDB" id="9807542at2"/>
<evidence type="ECO:0000313" key="2">
    <source>
        <dbReference type="EMBL" id="STO08745.1"/>
    </source>
</evidence>
<dbReference type="PIRSF" id="PIRSF021320">
    <property type="entry name" value="DUF984"/>
    <property type="match status" value="1"/>
</dbReference>
<dbReference type="Gene3D" id="3.10.400.10">
    <property type="entry name" value="Sulfate adenylyltransferase"/>
    <property type="match status" value="1"/>
</dbReference>
<dbReference type="AlphaFoldDB" id="A0A377FWF3"/>
<name>A0A377FWF3_9BACL</name>
<dbReference type="Pfam" id="PF04266">
    <property type="entry name" value="ASCH"/>
    <property type="match status" value="1"/>
</dbReference>
<proteinExistence type="predicted"/>
<evidence type="ECO:0000259" key="1">
    <source>
        <dbReference type="SMART" id="SM01022"/>
    </source>
</evidence>
<reference evidence="2 3" key="1">
    <citation type="submission" date="2018-06" db="EMBL/GenBank/DDBJ databases">
        <authorList>
            <consortium name="Pathogen Informatics"/>
            <person name="Doyle S."/>
        </authorList>
    </citation>
    <scope>NUCLEOTIDE SEQUENCE [LARGE SCALE GENOMIC DNA]</scope>
    <source>
        <strain evidence="2 3">NCTC13163</strain>
    </source>
</reference>
<dbReference type="Proteomes" id="UP000254060">
    <property type="component" value="Unassembled WGS sequence"/>
</dbReference>
<dbReference type="SMART" id="SM01022">
    <property type="entry name" value="ASCH"/>
    <property type="match status" value="1"/>
</dbReference>
<dbReference type="RefSeq" id="WP_029335641.1">
    <property type="nucleotide sequence ID" value="NZ_UGGP01000001.1"/>
</dbReference>
<dbReference type="InterPro" id="IPR015947">
    <property type="entry name" value="PUA-like_sf"/>
</dbReference>
<feature type="domain" description="ASCH" evidence="1">
    <location>
        <begin position="27"/>
        <end position="145"/>
    </location>
</feature>
<dbReference type="STRING" id="1397694.GCA_000702585_02611"/>
<organism evidence="2 3">
    <name type="scientific">Exiguobacterium aurantiacum</name>
    <dbReference type="NCBI Taxonomy" id="33987"/>
    <lineage>
        <taxon>Bacteria</taxon>
        <taxon>Bacillati</taxon>
        <taxon>Bacillota</taxon>
        <taxon>Bacilli</taxon>
        <taxon>Bacillales</taxon>
        <taxon>Bacillales Family XII. Incertae Sedis</taxon>
        <taxon>Exiguobacterium</taxon>
    </lineage>
</organism>
<accession>A0A377FWF3</accession>
<dbReference type="InterPro" id="IPR009326">
    <property type="entry name" value="DUF984"/>
</dbReference>